<dbReference type="InterPro" id="IPR010722">
    <property type="entry name" value="BATS_dom"/>
</dbReference>
<keyword evidence="5" id="KW-0408">Iron</keyword>
<dbReference type="InterPro" id="IPR024007">
    <property type="entry name" value="FeFe-hyd_mat_HydG"/>
</dbReference>
<evidence type="ECO:0000256" key="6">
    <source>
        <dbReference type="ARBA" id="ARBA00023014"/>
    </source>
</evidence>
<evidence type="ECO:0000256" key="1">
    <source>
        <dbReference type="ARBA" id="ARBA00001966"/>
    </source>
</evidence>
<keyword evidence="4" id="KW-0479">Metal-binding</keyword>
<dbReference type="InterPro" id="IPR007197">
    <property type="entry name" value="rSAM"/>
</dbReference>
<dbReference type="Gene3D" id="3.20.20.70">
    <property type="entry name" value="Aldolase class I"/>
    <property type="match status" value="1"/>
</dbReference>
<keyword evidence="6" id="KW-0411">Iron-sulfur</keyword>
<protein>
    <submittedName>
        <fullName evidence="8">[FeFe] hydrogenase H-cluster radical SAM maturase HydG</fullName>
    </submittedName>
</protein>
<dbReference type="Pfam" id="PF06968">
    <property type="entry name" value="BATS"/>
    <property type="match status" value="1"/>
</dbReference>
<gene>
    <name evidence="8" type="primary">hydG</name>
    <name evidence="8" type="ORF">L3049_13040</name>
</gene>
<dbReference type="PANTHER" id="PTHR43583">
    <property type="entry name" value="2-IMINOACETATE SYNTHASE"/>
    <property type="match status" value="1"/>
</dbReference>
<evidence type="ECO:0000256" key="2">
    <source>
        <dbReference type="ARBA" id="ARBA00022485"/>
    </source>
</evidence>
<evidence type="ECO:0000313" key="8">
    <source>
        <dbReference type="EMBL" id="MDE5418924.1"/>
    </source>
</evidence>
<accession>A0ABT5VU19</accession>
<proteinExistence type="predicted"/>
<reference evidence="8 9" key="1">
    <citation type="submission" date="2022-01" db="EMBL/GenBank/DDBJ databases">
        <title>Labilibaculum sp. nov, a marine bacterium isolated from Antarctica.</title>
        <authorList>
            <person name="Dai W."/>
        </authorList>
    </citation>
    <scope>NUCLEOTIDE SEQUENCE [LARGE SCALE GENOMIC DNA]</scope>
    <source>
        <strain evidence="8 9">DW002</strain>
    </source>
</reference>
<dbReference type="InterPro" id="IPR058240">
    <property type="entry name" value="rSAM_sf"/>
</dbReference>
<evidence type="ECO:0000259" key="7">
    <source>
        <dbReference type="PROSITE" id="PS51918"/>
    </source>
</evidence>
<dbReference type="Pfam" id="PF04055">
    <property type="entry name" value="Radical_SAM"/>
    <property type="match status" value="1"/>
</dbReference>
<dbReference type="EMBL" id="JAKJSC010000002">
    <property type="protein sequence ID" value="MDE5418924.1"/>
    <property type="molecule type" value="Genomic_DNA"/>
</dbReference>
<comment type="caution">
    <text evidence="8">The sequence shown here is derived from an EMBL/GenBank/DDBJ whole genome shotgun (WGS) entry which is preliminary data.</text>
</comment>
<dbReference type="SFLD" id="SFLDG01060">
    <property type="entry name" value="BATS_domain_containing"/>
    <property type="match status" value="1"/>
</dbReference>
<dbReference type="Proteomes" id="UP001528920">
    <property type="component" value="Unassembled WGS sequence"/>
</dbReference>
<sequence length="490" mass="56285">MSNSLFLDNTAQNMKMIYKPQEYRIKDERMKPFIDESEIWEILDSAKPTQEDVRAVIQKSLAKNRLSLQETALLLKTEDPELIEEIKAGARSLKENVYGDRIVIFAPLYVGNKCVNNCTYCGFRASNKKQKRTTLNEVQLRSEVKSLEDNGQKRLILVYGEHPMYDADFIADSVRTVYSVKSGSGEIRRVNINAAPLDVEEYKKVKDAGIGTYQIFQETYHREAYAKYHLSGQKSDFDWRLTGLDRAQEALIDDVGIGALFGLYDWKYEVLGLLRHVNHFEACYNVGPHTISFPRIKAASDSTIDPKFEVSDEDFVRLVAILRLAVPYTGLILTARETKELREEVIKLGVSQIDAGTNIQLGGYSEESREEQKLDHEQFEIGDTRSLGEVIDELLDKQYLPSFCTACYRKGRTGEHFMEFSVPGFIKRFCTQNAILTLAEYLEDYGTEEMKKKGYDLITVKIDELKDSQKTEDLQKRLEMVKQGERDLYY</sequence>
<dbReference type="SFLD" id="SFLDG01081">
    <property type="entry name" value="cleavage_of_the_Ca-Cb_bond_in"/>
    <property type="match status" value="1"/>
</dbReference>
<evidence type="ECO:0000256" key="5">
    <source>
        <dbReference type="ARBA" id="ARBA00023004"/>
    </source>
</evidence>
<dbReference type="PANTHER" id="PTHR43583:SF2">
    <property type="entry name" value="THIAZOLE BIOSYNTHESIS PROTEIN"/>
    <property type="match status" value="1"/>
</dbReference>
<evidence type="ECO:0000313" key="9">
    <source>
        <dbReference type="Proteomes" id="UP001528920"/>
    </source>
</evidence>
<dbReference type="PROSITE" id="PS51918">
    <property type="entry name" value="RADICAL_SAM"/>
    <property type="match status" value="1"/>
</dbReference>
<dbReference type="RefSeq" id="WP_275110254.1">
    <property type="nucleotide sequence ID" value="NZ_JAKJSC010000002.1"/>
</dbReference>
<dbReference type="SUPFAM" id="SSF102114">
    <property type="entry name" value="Radical SAM enzymes"/>
    <property type="match status" value="1"/>
</dbReference>
<dbReference type="CDD" id="cd01335">
    <property type="entry name" value="Radical_SAM"/>
    <property type="match status" value="1"/>
</dbReference>
<dbReference type="SMART" id="SM00876">
    <property type="entry name" value="BATS"/>
    <property type="match status" value="1"/>
</dbReference>
<name>A0ABT5VU19_9BACT</name>
<keyword evidence="3" id="KW-0949">S-adenosyl-L-methionine</keyword>
<organism evidence="8 9">
    <name type="scientific">Paralabilibaculum antarcticum</name>
    <dbReference type="NCBI Taxonomy" id="2912572"/>
    <lineage>
        <taxon>Bacteria</taxon>
        <taxon>Pseudomonadati</taxon>
        <taxon>Bacteroidota</taxon>
        <taxon>Bacteroidia</taxon>
        <taxon>Marinilabiliales</taxon>
        <taxon>Marinifilaceae</taxon>
        <taxon>Paralabilibaculum</taxon>
    </lineage>
</organism>
<keyword evidence="9" id="KW-1185">Reference proteome</keyword>
<dbReference type="SFLD" id="SFLDS00029">
    <property type="entry name" value="Radical_SAM"/>
    <property type="match status" value="1"/>
</dbReference>
<evidence type="ECO:0000256" key="4">
    <source>
        <dbReference type="ARBA" id="ARBA00022723"/>
    </source>
</evidence>
<dbReference type="NCBIfam" id="TIGR03955">
    <property type="entry name" value="rSAM_HydG"/>
    <property type="match status" value="1"/>
</dbReference>
<dbReference type="SFLD" id="SFLDF00319">
    <property type="entry name" value="Fe_hydrogenase_maturase_(HydG"/>
    <property type="match status" value="1"/>
</dbReference>
<keyword evidence="2" id="KW-0004">4Fe-4S</keyword>
<dbReference type="InterPro" id="IPR034428">
    <property type="entry name" value="ThiH/NoCL/HydG-like"/>
</dbReference>
<comment type="cofactor">
    <cofactor evidence="1">
        <name>[4Fe-4S] cluster</name>
        <dbReference type="ChEBI" id="CHEBI:49883"/>
    </cofactor>
</comment>
<evidence type="ECO:0000256" key="3">
    <source>
        <dbReference type="ARBA" id="ARBA00022691"/>
    </source>
</evidence>
<feature type="domain" description="Radical SAM core" evidence="7">
    <location>
        <begin position="98"/>
        <end position="328"/>
    </location>
</feature>
<dbReference type="InterPro" id="IPR013785">
    <property type="entry name" value="Aldolase_TIM"/>
</dbReference>